<dbReference type="GO" id="GO:0016020">
    <property type="term" value="C:membrane"/>
    <property type="evidence" value="ECO:0007669"/>
    <property type="project" value="UniProtKB-SubCell"/>
</dbReference>
<evidence type="ECO:0000256" key="1">
    <source>
        <dbReference type="ARBA" id="ARBA00004141"/>
    </source>
</evidence>
<evidence type="ECO:0000259" key="9">
    <source>
        <dbReference type="PROSITE" id="PS50893"/>
    </source>
</evidence>
<keyword evidence="5 8" id="KW-1133">Transmembrane helix</keyword>
<dbReference type="GO" id="GO:0016887">
    <property type="term" value="F:ATP hydrolysis activity"/>
    <property type="evidence" value="ECO:0007669"/>
    <property type="project" value="InterPro"/>
</dbReference>
<evidence type="ECO:0000256" key="4">
    <source>
        <dbReference type="ARBA" id="ARBA00022840"/>
    </source>
</evidence>
<dbReference type="PROSITE" id="PS00211">
    <property type="entry name" value="ABC_TRANSPORTER_1"/>
    <property type="match status" value="1"/>
</dbReference>
<keyword evidence="2 8" id="KW-0812">Transmembrane</keyword>
<dbReference type="GO" id="GO:0140359">
    <property type="term" value="F:ABC-type transporter activity"/>
    <property type="evidence" value="ECO:0007669"/>
    <property type="project" value="InterPro"/>
</dbReference>
<proteinExistence type="predicted"/>
<feature type="domain" description="ABC transmembrane type-2" evidence="10">
    <location>
        <begin position="640"/>
        <end position="869"/>
    </location>
</feature>
<feature type="transmembrane region" description="Helical" evidence="8">
    <location>
        <begin position="752"/>
        <end position="775"/>
    </location>
</feature>
<dbReference type="PANTHER" id="PTHR43038:SF3">
    <property type="entry name" value="ABC TRANSPORTER G FAMILY MEMBER 20 ISOFORM X1"/>
    <property type="match status" value="1"/>
</dbReference>
<keyword evidence="3" id="KW-0547">Nucleotide-binding</keyword>
<gene>
    <name evidence="11" type="ORF">DERF_013527</name>
</gene>
<evidence type="ECO:0000256" key="8">
    <source>
        <dbReference type="SAM" id="Phobius"/>
    </source>
</evidence>
<feature type="transmembrane region" description="Helical" evidence="8">
    <location>
        <begin position="720"/>
        <end position="746"/>
    </location>
</feature>
<dbReference type="InterPro" id="IPR027417">
    <property type="entry name" value="P-loop_NTPase"/>
</dbReference>
<feature type="transmembrane region" description="Helical" evidence="8">
    <location>
        <begin position="675"/>
        <end position="699"/>
    </location>
</feature>
<keyword evidence="6 8" id="KW-0472">Membrane</keyword>
<dbReference type="InterPro" id="IPR003593">
    <property type="entry name" value="AAA+_ATPase"/>
</dbReference>
<dbReference type="Proteomes" id="UP000790347">
    <property type="component" value="Unassembled WGS sequence"/>
</dbReference>
<dbReference type="SMART" id="SM00382">
    <property type="entry name" value="AAA"/>
    <property type="match status" value="1"/>
</dbReference>
<comment type="caution">
    <text evidence="11">The sequence shown here is derived from an EMBL/GenBank/DDBJ whole genome shotgun (WGS) entry which is preliminary data.</text>
</comment>
<sequence length="870" mass="96900">MDIVIINHNSFTNLKFIIIFQAKMIKNPFTNHSYVSDEADVVAINDNRHASLNRFRRLTSVNETDEKVKRDPALALAKLVEKTDKNGVYVNKGLVMEDERSIQSTPGAITPNNRPPKIAVDVRDVTFTYGFGQKSLLTLKKINVSVPQGKIYALLGSSGCGKTTLLRCVLGRLQPQSGVIRVFGQEPGSEYSPVPGPGVGYMPQELALFPDFTIKETLRYFGQLYRMSSKEIKARTKFLITLLHLPEKNRLVSQLSGGQQRRVSLASALVHRPPLLILDEPTVGVDPVLRKAIWEHLDALCREDGLTVIITTHYIEEARTAETVGLMRFGRLLVQSNPEELLVRHGLPTLEAVFLKLCQLDSAQIPESVKTDAVRYDDEKNNVTIETKKDDLPMVIVNGEKGDIEKNINNNEDANNNIAKNAISLAPNTAGNLLIPMSTSFKDVSARATPSTQSPRMSFSERGSTGDFSQLQNQISVEGQRRRMFDLNRVMALFIKNSIRLKRNVPILLFYFFLPSIQIALFCICIGQDPKNIPVAVYNAEDPPGLSAEYLSFVNPEIVVQVPYNSLEEARQAVVDGKAWAALHFSHNYSASLNQRRIMAGKADNATIESSNIKLYLDMSNQVIGFVLLRTFFLAFQSFAQDYLSILGYNPATVTLPITIEKVIYGTVNPSMTEFMAPGVIILIAYYATTALTALSLVLERKDGLLERSLVAGVNSFEFLISHIMTQTIVLTIQEVFMLATTFYIFKVPSRGPMVWVFSLTFFQGLAGVMFGLFISSLCADEVSAAMLGMGSFFPTIMLGGIFWPIQSMPDWMASLAAFLPQTLPVESMRFILSRGWGVEFFEVTLGFIATWGWIIVYLVAAAFIFKKYT</sequence>
<protein>
    <submittedName>
        <fullName evidence="11">Uncharacterized protein</fullName>
    </submittedName>
</protein>
<dbReference type="InterPro" id="IPR003439">
    <property type="entry name" value="ABC_transporter-like_ATP-bd"/>
</dbReference>
<feature type="domain" description="ABC transporter" evidence="9">
    <location>
        <begin position="120"/>
        <end position="354"/>
    </location>
</feature>
<evidence type="ECO:0000313" key="11">
    <source>
        <dbReference type="EMBL" id="KAH9497548.1"/>
    </source>
</evidence>
<dbReference type="PANTHER" id="PTHR43038">
    <property type="entry name" value="ATP-BINDING CASSETTE, SUB-FAMILY H, MEMBER 1"/>
    <property type="match status" value="1"/>
</dbReference>
<feature type="transmembrane region" description="Helical" evidence="8">
    <location>
        <begin position="787"/>
        <end position="806"/>
    </location>
</feature>
<dbReference type="InterPro" id="IPR017871">
    <property type="entry name" value="ABC_transporter-like_CS"/>
</dbReference>
<dbReference type="EMBL" id="ASGP02000007">
    <property type="protein sequence ID" value="KAH9497548.1"/>
    <property type="molecule type" value="Genomic_DNA"/>
</dbReference>
<feature type="transmembrane region" description="Helical" evidence="8">
    <location>
        <begin position="623"/>
        <end position="640"/>
    </location>
</feature>
<evidence type="ECO:0000313" key="12">
    <source>
        <dbReference type="Proteomes" id="UP000790347"/>
    </source>
</evidence>
<evidence type="ECO:0000256" key="3">
    <source>
        <dbReference type="ARBA" id="ARBA00022741"/>
    </source>
</evidence>
<keyword evidence="12" id="KW-1185">Reference proteome</keyword>
<dbReference type="InterPro" id="IPR047817">
    <property type="entry name" value="ABC2_TM_bact-type"/>
</dbReference>
<reference evidence="11" key="1">
    <citation type="submission" date="2013-05" db="EMBL/GenBank/DDBJ databases">
        <authorList>
            <person name="Yim A.K.Y."/>
            <person name="Chan T.F."/>
            <person name="Ji K.M."/>
            <person name="Liu X.Y."/>
            <person name="Zhou J.W."/>
            <person name="Li R.Q."/>
            <person name="Yang K.Y."/>
            <person name="Li J."/>
            <person name="Li M."/>
            <person name="Law P.T.W."/>
            <person name="Wu Y.L."/>
            <person name="Cai Z.L."/>
            <person name="Qin H."/>
            <person name="Bao Y."/>
            <person name="Leung R.K.K."/>
            <person name="Ng P.K.S."/>
            <person name="Zou J."/>
            <person name="Zhong X.J."/>
            <person name="Ran P.X."/>
            <person name="Zhong N.S."/>
            <person name="Liu Z.G."/>
            <person name="Tsui S.K.W."/>
        </authorList>
    </citation>
    <scope>NUCLEOTIDE SEQUENCE</scope>
    <source>
        <strain evidence="11">Derf</strain>
        <tissue evidence="11">Whole organism</tissue>
    </source>
</reference>
<evidence type="ECO:0000256" key="2">
    <source>
        <dbReference type="ARBA" id="ARBA00022692"/>
    </source>
</evidence>
<dbReference type="AlphaFoldDB" id="A0A922KYP9"/>
<comment type="subcellular location">
    <subcellularLocation>
        <location evidence="1">Membrane</location>
        <topology evidence="1">Multi-pass membrane protein</topology>
    </subcellularLocation>
</comment>
<dbReference type="Pfam" id="PF00005">
    <property type="entry name" value="ABC_tran"/>
    <property type="match status" value="1"/>
</dbReference>
<name>A0A922KYP9_DERFA</name>
<feature type="transmembrane region" description="Helical" evidence="8">
    <location>
        <begin position="508"/>
        <end position="527"/>
    </location>
</feature>
<dbReference type="SUPFAM" id="SSF52540">
    <property type="entry name" value="P-loop containing nucleoside triphosphate hydrolases"/>
    <property type="match status" value="1"/>
</dbReference>
<evidence type="ECO:0000256" key="7">
    <source>
        <dbReference type="SAM" id="MobiDB-lite"/>
    </source>
</evidence>
<dbReference type="Pfam" id="PF12698">
    <property type="entry name" value="ABC2_membrane_3"/>
    <property type="match status" value="1"/>
</dbReference>
<feature type="transmembrane region" description="Helical" evidence="8">
    <location>
        <begin position="844"/>
        <end position="866"/>
    </location>
</feature>
<dbReference type="PROSITE" id="PS50893">
    <property type="entry name" value="ABC_TRANSPORTER_2"/>
    <property type="match status" value="1"/>
</dbReference>
<reference evidence="11" key="2">
    <citation type="journal article" date="2022" name="Res Sq">
        <title>Comparative Genomics Reveals Insights into the Divergent Evolution of Astigmatic Mites and Household Pest Adaptations.</title>
        <authorList>
            <person name="Xiong Q."/>
            <person name="Wan A.T.-Y."/>
            <person name="Liu X.-Y."/>
            <person name="Fung C.S.-H."/>
            <person name="Xiao X."/>
            <person name="Malainual N."/>
            <person name="Hou J."/>
            <person name="Wang L."/>
            <person name="Wang M."/>
            <person name="Yang K."/>
            <person name="Cui Y."/>
            <person name="Leung E."/>
            <person name="Nong W."/>
            <person name="Shin S.-K."/>
            <person name="Au S."/>
            <person name="Jeong K.Y."/>
            <person name="Chew F.T."/>
            <person name="Hui J."/>
            <person name="Leung T.F."/>
            <person name="Tungtrongchitr A."/>
            <person name="Zhong N."/>
            <person name="Liu Z."/>
            <person name="Tsui S."/>
        </authorList>
    </citation>
    <scope>NUCLEOTIDE SEQUENCE</scope>
    <source>
        <strain evidence="11">Derf</strain>
        <tissue evidence="11">Whole organism</tissue>
    </source>
</reference>
<dbReference type="Gene3D" id="3.40.50.300">
    <property type="entry name" value="P-loop containing nucleotide triphosphate hydrolases"/>
    <property type="match status" value="1"/>
</dbReference>
<feature type="region of interest" description="Disordered" evidence="7">
    <location>
        <begin position="445"/>
        <end position="472"/>
    </location>
</feature>
<dbReference type="InterPro" id="IPR013525">
    <property type="entry name" value="ABC2_TM"/>
</dbReference>
<dbReference type="PROSITE" id="PS51012">
    <property type="entry name" value="ABC_TM2"/>
    <property type="match status" value="1"/>
</dbReference>
<evidence type="ECO:0000256" key="6">
    <source>
        <dbReference type="ARBA" id="ARBA00023136"/>
    </source>
</evidence>
<dbReference type="CDD" id="cd03230">
    <property type="entry name" value="ABC_DR_subfamily_A"/>
    <property type="match status" value="1"/>
</dbReference>
<evidence type="ECO:0000259" key="10">
    <source>
        <dbReference type="PROSITE" id="PS51012"/>
    </source>
</evidence>
<organism evidence="11 12">
    <name type="scientific">Dermatophagoides farinae</name>
    <name type="common">American house dust mite</name>
    <dbReference type="NCBI Taxonomy" id="6954"/>
    <lineage>
        <taxon>Eukaryota</taxon>
        <taxon>Metazoa</taxon>
        <taxon>Ecdysozoa</taxon>
        <taxon>Arthropoda</taxon>
        <taxon>Chelicerata</taxon>
        <taxon>Arachnida</taxon>
        <taxon>Acari</taxon>
        <taxon>Acariformes</taxon>
        <taxon>Sarcoptiformes</taxon>
        <taxon>Astigmata</taxon>
        <taxon>Psoroptidia</taxon>
        <taxon>Analgoidea</taxon>
        <taxon>Pyroglyphidae</taxon>
        <taxon>Dermatophagoidinae</taxon>
        <taxon>Dermatophagoides</taxon>
    </lineage>
</organism>
<evidence type="ECO:0000256" key="5">
    <source>
        <dbReference type="ARBA" id="ARBA00022989"/>
    </source>
</evidence>
<dbReference type="GO" id="GO:0005524">
    <property type="term" value="F:ATP binding"/>
    <property type="evidence" value="ECO:0007669"/>
    <property type="project" value="UniProtKB-KW"/>
</dbReference>
<accession>A0A922KYP9</accession>
<keyword evidence="4" id="KW-0067">ATP-binding</keyword>